<dbReference type="RefSeq" id="WP_143311173.1">
    <property type="nucleotide sequence ID" value="NZ_FTMI01000006.1"/>
</dbReference>
<keyword evidence="1" id="KW-1133">Transmembrane helix</keyword>
<keyword evidence="3" id="KW-1185">Reference proteome</keyword>
<feature type="transmembrane region" description="Helical" evidence="1">
    <location>
        <begin position="433"/>
        <end position="452"/>
    </location>
</feature>
<reference evidence="3" key="1">
    <citation type="submission" date="2017-01" db="EMBL/GenBank/DDBJ databases">
        <authorList>
            <person name="Varghese N."/>
            <person name="Submissions S."/>
        </authorList>
    </citation>
    <scope>NUCLEOTIDE SEQUENCE [LARGE SCALE GENOMIC DNA]</scope>
    <source>
        <strain evidence="3">3bp</strain>
    </source>
</reference>
<feature type="transmembrane region" description="Helical" evidence="1">
    <location>
        <begin position="200"/>
        <end position="218"/>
    </location>
</feature>
<feature type="transmembrane region" description="Helical" evidence="1">
    <location>
        <begin position="299"/>
        <end position="316"/>
    </location>
</feature>
<keyword evidence="1" id="KW-0812">Transmembrane</keyword>
<feature type="transmembrane region" description="Helical" evidence="1">
    <location>
        <begin position="328"/>
        <end position="348"/>
    </location>
</feature>
<dbReference type="EMBL" id="FTMI01000006">
    <property type="protein sequence ID" value="SIQ64801.1"/>
    <property type="molecule type" value="Genomic_DNA"/>
</dbReference>
<feature type="transmembrane region" description="Helical" evidence="1">
    <location>
        <begin position="12"/>
        <end position="32"/>
    </location>
</feature>
<evidence type="ECO:0000313" key="3">
    <source>
        <dbReference type="Proteomes" id="UP000186235"/>
    </source>
</evidence>
<feature type="transmembrane region" description="Helical" evidence="1">
    <location>
        <begin position="354"/>
        <end position="376"/>
    </location>
</feature>
<feature type="transmembrane region" description="Helical" evidence="1">
    <location>
        <begin position="383"/>
        <end position="400"/>
    </location>
</feature>
<organism evidence="2 3">
    <name type="scientific">Cellulosimicrobium aquatile</name>
    <dbReference type="NCBI Taxonomy" id="1612203"/>
    <lineage>
        <taxon>Bacteria</taxon>
        <taxon>Bacillati</taxon>
        <taxon>Actinomycetota</taxon>
        <taxon>Actinomycetes</taxon>
        <taxon>Micrococcales</taxon>
        <taxon>Promicromonosporaceae</taxon>
        <taxon>Cellulosimicrobium</taxon>
    </lineage>
</organism>
<feature type="transmembrane region" description="Helical" evidence="1">
    <location>
        <begin position="102"/>
        <end position="125"/>
    </location>
</feature>
<feature type="transmembrane region" description="Helical" evidence="1">
    <location>
        <begin position="132"/>
        <end position="150"/>
    </location>
</feature>
<evidence type="ECO:0000313" key="2">
    <source>
        <dbReference type="EMBL" id="SIQ64801.1"/>
    </source>
</evidence>
<feature type="transmembrane region" description="Helical" evidence="1">
    <location>
        <begin position="225"/>
        <end position="243"/>
    </location>
</feature>
<evidence type="ECO:0008006" key="4">
    <source>
        <dbReference type="Google" id="ProtNLM"/>
    </source>
</evidence>
<dbReference type="AlphaFoldDB" id="A0A1N6UH63"/>
<accession>A0A1N6UH63</accession>
<proteinExistence type="predicted"/>
<feature type="transmembrane region" description="Helical" evidence="1">
    <location>
        <begin position="689"/>
        <end position="709"/>
    </location>
</feature>
<gene>
    <name evidence="2" type="ORF">SAMN05518682_3162</name>
</gene>
<name>A0A1N6UH63_9MICO</name>
<dbReference type="Proteomes" id="UP000186235">
    <property type="component" value="Unassembled WGS sequence"/>
</dbReference>
<feature type="transmembrane region" description="Helical" evidence="1">
    <location>
        <begin position="406"/>
        <end position="426"/>
    </location>
</feature>
<feature type="transmembrane region" description="Helical" evidence="1">
    <location>
        <begin position="177"/>
        <end position="194"/>
    </location>
</feature>
<keyword evidence="1" id="KW-0472">Membrane</keyword>
<feature type="transmembrane region" description="Helical" evidence="1">
    <location>
        <begin position="156"/>
        <end position="172"/>
    </location>
</feature>
<sequence length="722" mass="76725">MSVVARPGRLRQSLPAVLTPLVTVLLGVVAAWRGNDFFYDGDAPESFVPLWHHFGEQLRAGVWPQMDPAGWMGGNYAAEAAYSQWNPVILGNYVLTSFFDDLALAGAVVAIEMLVLLAVCTYLLARSYGAGSWPAFAVATALPVSGFTLFYEAAGWPAGLAAFVGVTAFWWVAHRQVTRGGSPLFTFVVGFLAMTTGNPYAALGLVVVLAALGVELLIARRWQGLVSLVVTGALVGMTAWLVFGPLLGTQDVTSRQELARIANDTFMVPDLGDIAGSSTASYLPSITNWGGALVEQLPSVYLAWFVLPLLPWLRWGALGARLRTAPSLAVFGLVFAVMALGPSNFWLFRWPLRVIEYLYLGVLVGLAVALTAGLATSHARARALGSLSLVLLGAYLAFAVRPEDQLRHVAVLVVTLGLVALALRVGRRSTEQLAGVLAAGTLVFTFFQTSVFPSDGNLGTYPPSSVSAIRAQADGFRGTVLQLANQGQATSESIESAQVLFGNLPVVSGHESVNRYTGIGYRDFANALCIDYKGSVCPEALEKALRPVRGTEGNLLDALRVETLVLQQTQFEEQIADGPPDGWRVVEEDDERAVLERIDPLTLPGRVSGTTGDLEVTSSDSSFATETVSVSGSGTLTFARLAWPGYTATADGDEIPMKVSPEGLLQVDVPDGADQVTVQYTTPAVRSGAILAGLALVLALGQSVALGMVRRRRRVAPSSVPS</sequence>
<protein>
    <recommendedName>
        <fullName evidence="4">Membrane protein YfhO</fullName>
    </recommendedName>
</protein>
<evidence type="ECO:0000256" key="1">
    <source>
        <dbReference type="SAM" id="Phobius"/>
    </source>
</evidence>